<evidence type="ECO:0000256" key="1">
    <source>
        <dbReference type="ARBA" id="ARBA00007447"/>
    </source>
</evidence>
<keyword evidence="4 5" id="KW-0378">Hydrolase</keyword>
<dbReference type="Proteomes" id="UP000649617">
    <property type="component" value="Unassembled WGS sequence"/>
</dbReference>
<name>A0A812V5C5_SYMPI</name>
<dbReference type="GO" id="GO:0006508">
    <property type="term" value="P:proteolysis"/>
    <property type="evidence" value="ECO:0007669"/>
    <property type="project" value="UniProtKB-KW"/>
</dbReference>
<dbReference type="InterPro" id="IPR033121">
    <property type="entry name" value="PEPTIDASE_A1"/>
</dbReference>
<dbReference type="Pfam" id="PF00026">
    <property type="entry name" value="Asp"/>
    <property type="match status" value="2"/>
</dbReference>
<dbReference type="PRINTS" id="PR00792">
    <property type="entry name" value="PEPSIN"/>
</dbReference>
<dbReference type="PROSITE" id="PS00141">
    <property type="entry name" value="ASP_PROTEASE"/>
    <property type="match status" value="1"/>
</dbReference>
<evidence type="ECO:0000256" key="2">
    <source>
        <dbReference type="ARBA" id="ARBA00022670"/>
    </source>
</evidence>
<evidence type="ECO:0000256" key="5">
    <source>
        <dbReference type="RuleBase" id="RU000454"/>
    </source>
</evidence>
<protein>
    <submittedName>
        <fullName evidence="8">Ren1 protein</fullName>
    </submittedName>
</protein>
<evidence type="ECO:0000313" key="8">
    <source>
        <dbReference type="EMBL" id="CAE7607574.1"/>
    </source>
</evidence>
<dbReference type="PANTHER" id="PTHR47966">
    <property type="entry name" value="BETA-SITE APP-CLEAVING ENZYME, ISOFORM A-RELATED"/>
    <property type="match status" value="1"/>
</dbReference>
<dbReference type="InterPro" id="IPR034164">
    <property type="entry name" value="Pepsin-like_dom"/>
</dbReference>
<keyword evidence="9" id="KW-1185">Reference proteome</keyword>
<dbReference type="InterPro" id="IPR001461">
    <property type="entry name" value="Aspartic_peptidase_A1"/>
</dbReference>
<gene>
    <name evidence="8" type="primary">Ren1</name>
    <name evidence="8" type="ORF">SPIL2461_LOCUS16048</name>
</gene>
<reference evidence="8" key="1">
    <citation type="submission" date="2021-02" db="EMBL/GenBank/DDBJ databases">
        <authorList>
            <person name="Dougan E. K."/>
            <person name="Rhodes N."/>
            <person name="Thang M."/>
            <person name="Chan C."/>
        </authorList>
    </citation>
    <scope>NUCLEOTIDE SEQUENCE</scope>
</reference>
<dbReference type="AlphaFoldDB" id="A0A812V5C5"/>
<dbReference type="EMBL" id="CAJNIZ010040802">
    <property type="protein sequence ID" value="CAE7607574.1"/>
    <property type="molecule type" value="Genomic_DNA"/>
</dbReference>
<comment type="caution">
    <text evidence="8">The sequence shown here is derived from an EMBL/GenBank/DDBJ whole genome shotgun (WGS) entry which is preliminary data.</text>
</comment>
<evidence type="ECO:0000313" key="9">
    <source>
        <dbReference type="Proteomes" id="UP000649617"/>
    </source>
</evidence>
<keyword evidence="2 5" id="KW-0645">Protease</keyword>
<dbReference type="SUPFAM" id="SSF50630">
    <property type="entry name" value="Acid proteases"/>
    <property type="match status" value="1"/>
</dbReference>
<dbReference type="CDD" id="cd05471">
    <property type="entry name" value="pepsin_like"/>
    <property type="match status" value="1"/>
</dbReference>
<accession>A0A812V5C5</accession>
<proteinExistence type="inferred from homology"/>
<dbReference type="GO" id="GO:0004190">
    <property type="term" value="F:aspartic-type endopeptidase activity"/>
    <property type="evidence" value="ECO:0007669"/>
    <property type="project" value="UniProtKB-KW"/>
</dbReference>
<dbReference type="InterPro" id="IPR001969">
    <property type="entry name" value="Aspartic_peptidase_AS"/>
</dbReference>
<dbReference type="PROSITE" id="PS51767">
    <property type="entry name" value="PEPTIDASE_A1"/>
    <property type="match status" value="1"/>
</dbReference>
<organism evidence="8 9">
    <name type="scientific">Symbiodinium pilosum</name>
    <name type="common">Dinoflagellate</name>
    <dbReference type="NCBI Taxonomy" id="2952"/>
    <lineage>
        <taxon>Eukaryota</taxon>
        <taxon>Sar</taxon>
        <taxon>Alveolata</taxon>
        <taxon>Dinophyceae</taxon>
        <taxon>Suessiales</taxon>
        <taxon>Symbiodiniaceae</taxon>
        <taxon>Symbiodinium</taxon>
    </lineage>
</organism>
<keyword evidence="6" id="KW-0732">Signal</keyword>
<feature type="domain" description="Peptidase A1" evidence="7">
    <location>
        <begin position="75"/>
        <end position="437"/>
    </location>
</feature>
<feature type="chain" id="PRO_5033027418" evidence="6">
    <location>
        <begin position="27"/>
        <end position="501"/>
    </location>
</feature>
<comment type="similarity">
    <text evidence="1 5">Belongs to the peptidase A1 family.</text>
</comment>
<evidence type="ECO:0000259" key="7">
    <source>
        <dbReference type="PROSITE" id="PS51767"/>
    </source>
</evidence>
<dbReference type="PANTHER" id="PTHR47966:SF51">
    <property type="entry name" value="BETA-SITE APP-CLEAVING ENZYME, ISOFORM A-RELATED"/>
    <property type="match status" value="1"/>
</dbReference>
<sequence length="501" mass="54669">MLFRVHLDRWVLFLLLASLRPEVAVSRDFYETDSTASCVDLLQVGLQMRGQLGLADAKAGDLFVQELANQDDASYTGTISIGGQQLQAILDTGSFELVVFSTGCRGCGAAGKTGFNESLSRTFKNGNLMQQLSYGSGDTLCTDATDVLTIGPLSVPKQPLWLVREADMAILGEADFQAILGLGPPAAVKQQAKMDREQLQKMEDKLKGWGAIVPARLKSRIEAKMRADTVLENLDDSVPANLQMRYMSVCFGAETGSKGYLVWNDKAPTSRPEPFRRLSVVGAVTWGLSLKNVRLVQRDGSSHTVGCPQGCGAILDTGTSLVSGPTTTISAIGKLLEGMGANCAQQETLPYLEFELGGETITLPPDAYIGFVTGIMPAPWRLLFKQKPFIKVQQCELLMMDTGESKTDAGDLWIMGLPFFRKYYTTFDFGEPSAGHIEDIWIREADPDCNPAAENSSVFNSIAAKNYSKFHHVNVSLRQIDQSKLRLPAWMANRTATPLSL</sequence>
<dbReference type="InterPro" id="IPR021109">
    <property type="entry name" value="Peptidase_aspartic_dom_sf"/>
</dbReference>
<dbReference type="Gene3D" id="2.40.70.10">
    <property type="entry name" value="Acid Proteases"/>
    <property type="match status" value="2"/>
</dbReference>
<keyword evidence="3 5" id="KW-0064">Aspartyl protease</keyword>
<evidence type="ECO:0000256" key="4">
    <source>
        <dbReference type="ARBA" id="ARBA00022801"/>
    </source>
</evidence>
<evidence type="ECO:0000256" key="3">
    <source>
        <dbReference type="ARBA" id="ARBA00022750"/>
    </source>
</evidence>
<evidence type="ECO:0000256" key="6">
    <source>
        <dbReference type="SAM" id="SignalP"/>
    </source>
</evidence>
<feature type="signal peptide" evidence="6">
    <location>
        <begin position="1"/>
        <end position="26"/>
    </location>
</feature>
<dbReference type="OrthoDB" id="445122at2759"/>